<dbReference type="EMBL" id="KI282695">
    <property type="protein sequence ID" value="ESA14664.1"/>
    <property type="molecule type" value="Genomic_DNA"/>
</dbReference>
<name>U9U2Q5_RHIID</name>
<sequence>MPHFVVHVEKARKIVISSRIMKVDIKSKTFNDIFEQLTTGKFYLRQVKHFGRSFKMDLQFDVAVTIYQYHQGNYLGTLNYIWKVPSCFNNRDETKLVQIMASLQKLLPKFTHNKCEKMLFIR</sequence>
<dbReference type="AlphaFoldDB" id="U9U2Q5"/>
<gene>
    <name evidence="1" type="ORF">GLOINDRAFT_95309</name>
</gene>
<accession>U9U2Q5</accession>
<reference evidence="1" key="1">
    <citation type="submission" date="2013-07" db="EMBL/GenBank/DDBJ databases">
        <title>The genome of an arbuscular mycorrhizal fungus provides insights into the evolution of the oldest plant symbiosis.</title>
        <authorList>
            <consortium name="DOE Joint Genome Institute"/>
            <person name="Tisserant E."/>
            <person name="Malbreil M."/>
            <person name="Kuo A."/>
            <person name="Kohler A."/>
            <person name="Symeonidi A."/>
            <person name="Balestrini R."/>
            <person name="Charron P."/>
            <person name="Duensing N."/>
            <person name="Frei-dit-Frey N."/>
            <person name="Gianinazzi-Pearson V."/>
            <person name="Gilbert B."/>
            <person name="Handa Y."/>
            <person name="Hijri M."/>
            <person name="Kaul R."/>
            <person name="Kawaguchi M."/>
            <person name="Krajinski F."/>
            <person name="Lammers P."/>
            <person name="Lapierre D."/>
            <person name="Masclaux F.G."/>
            <person name="Murat C."/>
            <person name="Morin E."/>
            <person name="Ndikumana S."/>
            <person name="Pagni M."/>
            <person name="Petitpierre D."/>
            <person name="Requena N."/>
            <person name="Rosikiewicz P."/>
            <person name="Riley R."/>
            <person name="Saito K."/>
            <person name="San Clemente H."/>
            <person name="Shapiro H."/>
            <person name="van Tuinen D."/>
            <person name="Becard G."/>
            <person name="Bonfante P."/>
            <person name="Paszkowski U."/>
            <person name="Shachar-Hill Y."/>
            <person name="Young J.P."/>
            <person name="Sanders I.R."/>
            <person name="Henrissat B."/>
            <person name="Rensing S.A."/>
            <person name="Grigoriev I.V."/>
            <person name="Corradi N."/>
            <person name="Roux C."/>
            <person name="Martin F."/>
        </authorList>
    </citation>
    <scope>NUCLEOTIDE SEQUENCE</scope>
    <source>
        <strain evidence="1">DAOM 197198</strain>
    </source>
</reference>
<organism evidence="1">
    <name type="scientific">Rhizophagus irregularis (strain DAOM 181602 / DAOM 197198 / MUCL 43194)</name>
    <name type="common">Arbuscular mycorrhizal fungus</name>
    <name type="synonym">Glomus intraradices</name>
    <dbReference type="NCBI Taxonomy" id="747089"/>
    <lineage>
        <taxon>Eukaryota</taxon>
        <taxon>Fungi</taxon>
        <taxon>Fungi incertae sedis</taxon>
        <taxon>Mucoromycota</taxon>
        <taxon>Glomeromycotina</taxon>
        <taxon>Glomeromycetes</taxon>
        <taxon>Glomerales</taxon>
        <taxon>Glomeraceae</taxon>
        <taxon>Rhizophagus</taxon>
    </lineage>
</organism>
<evidence type="ECO:0000313" key="1">
    <source>
        <dbReference type="EMBL" id="ESA14664.1"/>
    </source>
</evidence>
<protein>
    <submittedName>
        <fullName evidence="1">Uncharacterized protein</fullName>
    </submittedName>
</protein>
<dbReference type="HOGENOM" id="CLU_2027944_0_0_1"/>
<proteinExistence type="predicted"/>